<comment type="caution">
    <text evidence="2">The sequence shown here is derived from an EMBL/GenBank/DDBJ whole genome shotgun (WGS) entry which is preliminary data.</text>
</comment>
<reference evidence="2" key="2">
    <citation type="submission" date="2020-06" db="EMBL/GenBank/DDBJ databases">
        <title>Helianthus annuus Genome sequencing and assembly Release 2.</title>
        <authorList>
            <person name="Gouzy J."/>
            <person name="Langlade N."/>
            <person name="Munos S."/>
        </authorList>
    </citation>
    <scope>NUCLEOTIDE SEQUENCE</scope>
    <source>
        <tissue evidence="2">Leaves</tissue>
    </source>
</reference>
<gene>
    <name evidence="2" type="ORF">HanXRQr2_Chr11g0491761</name>
</gene>
<evidence type="ECO:0000313" key="3">
    <source>
        <dbReference type="Proteomes" id="UP000215914"/>
    </source>
</evidence>
<organism evidence="2 3">
    <name type="scientific">Helianthus annuus</name>
    <name type="common">Common sunflower</name>
    <dbReference type="NCBI Taxonomy" id="4232"/>
    <lineage>
        <taxon>Eukaryota</taxon>
        <taxon>Viridiplantae</taxon>
        <taxon>Streptophyta</taxon>
        <taxon>Embryophyta</taxon>
        <taxon>Tracheophyta</taxon>
        <taxon>Spermatophyta</taxon>
        <taxon>Magnoliopsida</taxon>
        <taxon>eudicotyledons</taxon>
        <taxon>Gunneridae</taxon>
        <taxon>Pentapetalae</taxon>
        <taxon>asterids</taxon>
        <taxon>campanulids</taxon>
        <taxon>Asterales</taxon>
        <taxon>Asteraceae</taxon>
        <taxon>Asteroideae</taxon>
        <taxon>Heliantheae alliance</taxon>
        <taxon>Heliantheae</taxon>
        <taxon>Helianthus</taxon>
    </lineage>
</organism>
<reference evidence="2" key="1">
    <citation type="journal article" date="2017" name="Nature">
        <title>The sunflower genome provides insights into oil metabolism, flowering and Asterid evolution.</title>
        <authorList>
            <person name="Badouin H."/>
            <person name="Gouzy J."/>
            <person name="Grassa C.J."/>
            <person name="Murat F."/>
            <person name="Staton S.E."/>
            <person name="Cottret L."/>
            <person name="Lelandais-Briere C."/>
            <person name="Owens G.L."/>
            <person name="Carrere S."/>
            <person name="Mayjonade B."/>
            <person name="Legrand L."/>
            <person name="Gill N."/>
            <person name="Kane N.C."/>
            <person name="Bowers J.E."/>
            <person name="Hubner S."/>
            <person name="Bellec A."/>
            <person name="Berard A."/>
            <person name="Berges H."/>
            <person name="Blanchet N."/>
            <person name="Boniface M.C."/>
            <person name="Brunel D."/>
            <person name="Catrice O."/>
            <person name="Chaidir N."/>
            <person name="Claudel C."/>
            <person name="Donnadieu C."/>
            <person name="Faraut T."/>
            <person name="Fievet G."/>
            <person name="Helmstetter N."/>
            <person name="King M."/>
            <person name="Knapp S.J."/>
            <person name="Lai Z."/>
            <person name="Le Paslier M.C."/>
            <person name="Lippi Y."/>
            <person name="Lorenzon L."/>
            <person name="Mandel J.R."/>
            <person name="Marage G."/>
            <person name="Marchand G."/>
            <person name="Marquand E."/>
            <person name="Bret-Mestries E."/>
            <person name="Morien E."/>
            <person name="Nambeesan S."/>
            <person name="Nguyen T."/>
            <person name="Pegot-Espagnet P."/>
            <person name="Pouilly N."/>
            <person name="Raftis F."/>
            <person name="Sallet E."/>
            <person name="Schiex T."/>
            <person name="Thomas J."/>
            <person name="Vandecasteele C."/>
            <person name="Vares D."/>
            <person name="Vear F."/>
            <person name="Vautrin S."/>
            <person name="Crespi M."/>
            <person name="Mangin B."/>
            <person name="Burke J.M."/>
            <person name="Salse J."/>
            <person name="Munos S."/>
            <person name="Vincourt P."/>
            <person name="Rieseberg L.H."/>
            <person name="Langlade N.B."/>
        </authorList>
    </citation>
    <scope>NUCLEOTIDE SEQUENCE</scope>
    <source>
        <tissue evidence="2">Leaves</tissue>
    </source>
</reference>
<feature type="signal peptide" evidence="1">
    <location>
        <begin position="1"/>
        <end position="17"/>
    </location>
</feature>
<protein>
    <submittedName>
        <fullName evidence="2">Uncharacterized protein</fullName>
    </submittedName>
</protein>
<dbReference type="Proteomes" id="UP000215914">
    <property type="component" value="Unassembled WGS sequence"/>
</dbReference>
<keyword evidence="3" id="KW-1185">Reference proteome</keyword>
<feature type="chain" id="PRO_5039921576" evidence="1">
    <location>
        <begin position="18"/>
        <end position="50"/>
    </location>
</feature>
<evidence type="ECO:0000256" key="1">
    <source>
        <dbReference type="SAM" id="SignalP"/>
    </source>
</evidence>
<evidence type="ECO:0000313" key="2">
    <source>
        <dbReference type="EMBL" id="KAF5782117.1"/>
    </source>
</evidence>
<keyword evidence="1" id="KW-0732">Signal</keyword>
<accession>A0A9K3HPP1</accession>
<proteinExistence type="predicted"/>
<sequence>MMISSQLVFSLRTAASGFLCSLTAPSCSVCLIDLNCCWLQPWYRYLKAFV</sequence>
<dbReference type="EMBL" id="MNCJ02000326">
    <property type="protein sequence ID" value="KAF5782117.1"/>
    <property type="molecule type" value="Genomic_DNA"/>
</dbReference>
<name>A0A9K3HPP1_HELAN</name>
<dbReference type="AlphaFoldDB" id="A0A9K3HPP1"/>
<dbReference type="Gramene" id="mRNA:HanXRQr2_Chr11g0491761">
    <property type="protein sequence ID" value="mRNA:HanXRQr2_Chr11g0491761"/>
    <property type="gene ID" value="HanXRQr2_Chr11g0491761"/>
</dbReference>